<keyword evidence="2" id="KW-1185">Reference proteome</keyword>
<evidence type="ECO:0000313" key="1">
    <source>
        <dbReference type="EMBL" id="MFC5631761.1"/>
    </source>
</evidence>
<evidence type="ECO:0008006" key="3">
    <source>
        <dbReference type="Google" id="ProtNLM"/>
    </source>
</evidence>
<dbReference type="RefSeq" id="WP_156807065.1">
    <property type="nucleotide sequence ID" value="NZ_JBHSOJ010000026.1"/>
</dbReference>
<dbReference type="Proteomes" id="UP001596110">
    <property type="component" value="Unassembled WGS sequence"/>
</dbReference>
<protein>
    <recommendedName>
        <fullName evidence="3">Apea-like HEPN domain-containing protein</fullName>
    </recommendedName>
</protein>
<proteinExistence type="predicted"/>
<comment type="caution">
    <text evidence="1">The sequence shown here is derived from an EMBL/GenBank/DDBJ whole genome shotgun (WGS) entry which is preliminary data.</text>
</comment>
<dbReference type="EMBL" id="JBHSOJ010000026">
    <property type="protein sequence ID" value="MFC5631761.1"/>
    <property type="molecule type" value="Genomic_DNA"/>
</dbReference>
<organism evidence="1 2">
    <name type="scientific">Streptococcus caledonicus</name>
    <dbReference type="NCBI Taxonomy" id="2614158"/>
    <lineage>
        <taxon>Bacteria</taxon>
        <taxon>Bacillati</taxon>
        <taxon>Bacillota</taxon>
        <taxon>Bacilli</taxon>
        <taxon>Lactobacillales</taxon>
        <taxon>Streptococcaceae</taxon>
        <taxon>Streptococcus</taxon>
    </lineage>
</organism>
<evidence type="ECO:0000313" key="2">
    <source>
        <dbReference type="Proteomes" id="UP001596110"/>
    </source>
</evidence>
<gene>
    <name evidence="1" type="ORF">ACFPQ3_09370</name>
</gene>
<sequence length="379" mass="44311">MKADFELLLKVKKGDGDLRRLFWDAFEKNNEISRLAQTDNLVCNFPEETPLSFKIVIKQSGDVLHCRLKAAVDVHWGKAYFYDKFRARIDSILGQYFEVTHYSSDLSGYYAKKCYPILFDYETNLRKIVYFIYHFYDIRDATSNRKKQKLNDYVENLDLSELERLLFLKSWLLVGNSYEFCDINKGRELYEKIQKLDSKPEFRSMWDISIRPFLPQQAIDERVIEKIRAVRNKVAHHKLMTFNDWKFCRGEVRDYANKFHDMQKGLIDSKFRQTPELAVSFQEALQAMSKHFQGIVDSMQLNSKLTGDIIATALKDIRIPKIDIPKIVTPVIAEIAGQSAQMSKLMQSVVIPRLDVPRKHNIVLQNDEQTIENDKGDKG</sequence>
<accession>A0ABW0UDX3</accession>
<reference evidence="2" key="1">
    <citation type="journal article" date="2019" name="Int. J. Syst. Evol. Microbiol.">
        <title>The Global Catalogue of Microorganisms (GCM) 10K type strain sequencing project: providing services to taxonomists for standard genome sequencing and annotation.</title>
        <authorList>
            <consortium name="The Broad Institute Genomics Platform"/>
            <consortium name="The Broad Institute Genome Sequencing Center for Infectious Disease"/>
            <person name="Wu L."/>
            <person name="Ma J."/>
        </authorList>
    </citation>
    <scope>NUCLEOTIDE SEQUENCE [LARGE SCALE GENOMIC DNA]</scope>
    <source>
        <strain evidence="2">DT43</strain>
    </source>
</reference>
<name>A0ABW0UDX3_9STRE</name>